<evidence type="ECO:0000256" key="6">
    <source>
        <dbReference type="ARBA" id="ARBA00023277"/>
    </source>
</evidence>
<evidence type="ECO:0000256" key="9">
    <source>
        <dbReference type="RuleBase" id="RU361164"/>
    </source>
</evidence>
<keyword evidence="8 9" id="KW-0624">Polysaccharide degradation</keyword>
<evidence type="ECO:0000256" key="7">
    <source>
        <dbReference type="ARBA" id="ARBA00023295"/>
    </source>
</evidence>
<dbReference type="PANTHER" id="PTHR33753:SF1">
    <property type="entry name" value="ENDO-BETA-1,4-GLUCANASE CELB"/>
    <property type="match status" value="1"/>
</dbReference>
<keyword evidence="5" id="KW-0325">Glycoprotein</keyword>
<keyword evidence="7 9" id="KW-0326">Glycosidase</keyword>
<dbReference type="Pfam" id="PF00840">
    <property type="entry name" value="Glyco_hydro_7"/>
    <property type="match status" value="1"/>
</dbReference>
<dbReference type="InParanoid" id="A0A218ZAG8"/>
<organism evidence="11 12">
    <name type="scientific">Diplocarpon coronariae</name>
    <dbReference type="NCBI Taxonomy" id="2795749"/>
    <lineage>
        <taxon>Eukaryota</taxon>
        <taxon>Fungi</taxon>
        <taxon>Dikarya</taxon>
        <taxon>Ascomycota</taxon>
        <taxon>Pezizomycotina</taxon>
        <taxon>Leotiomycetes</taxon>
        <taxon>Helotiales</taxon>
        <taxon>Drepanopezizaceae</taxon>
        <taxon>Diplocarpon</taxon>
    </lineage>
</organism>
<keyword evidence="6" id="KW-0119">Carbohydrate metabolism</keyword>
<comment type="similarity">
    <text evidence="2 9">Belongs to the glycosyl hydrolase 7 (cellulase C) family.</text>
</comment>
<evidence type="ECO:0000256" key="5">
    <source>
        <dbReference type="ARBA" id="ARBA00023180"/>
    </source>
</evidence>
<dbReference type="PRINTS" id="PR00734">
    <property type="entry name" value="GLHYDRLASE7"/>
</dbReference>
<comment type="catalytic activity">
    <reaction evidence="1">
        <text>Endohydrolysis of (1-&gt;4)-beta-D-glucosidic linkages in cellulose, lichenin and cereal beta-D-glucans.</text>
        <dbReference type="EC" id="3.2.1.4"/>
    </reaction>
</comment>
<evidence type="ECO:0000256" key="3">
    <source>
        <dbReference type="ARBA" id="ARBA00022801"/>
    </source>
</evidence>
<dbReference type="CDD" id="cd07999">
    <property type="entry name" value="GH7_CBH_EG"/>
    <property type="match status" value="1"/>
</dbReference>
<dbReference type="Gene3D" id="2.70.100.10">
    <property type="entry name" value="Glycoside hydrolase, family 7, domain"/>
    <property type="match status" value="1"/>
</dbReference>
<feature type="signal peptide" evidence="10">
    <location>
        <begin position="1"/>
        <end position="15"/>
    </location>
</feature>
<comment type="caution">
    <text evidence="11">The sequence shown here is derived from an EMBL/GenBank/DDBJ whole genome shotgun (WGS) entry which is preliminary data.</text>
</comment>
<evidence type="ECO:0000256" key="4">
    <source>
        <dbReference type="ARBA" id="ARBA00023001"/>
    </source>
</evidence>
<dbReference type="EC" id="3.2.1.-" evidence="9"/>
<dbReference type="GO" id="GO:0030245">
    <property type="term" value="P:cellulose catabolic process"/>
    <property type="evidence" value="ECO:0007669"/>
    <property type="project" value="UniProtKB-KW"/>
</dbReference>
<feature type="chain" id="PRO_5012623363" description="Glucanase" evidence="10">
    <location>
        <begin position="16"/>
        <end position="430"/>
    </location>
</feature>
<dbReference type="GO" id="GO:0008810">
    <property type="term" value="F:cellulase activity"/>
    <property type="evidence" value="ECO:0007669"/>
    <property type="project" value="UniProtKB-EC"/>
</dbReference>
<dbReference type="AlphaFoldDB" id="A0A218ZAG8"/>
<dbReference type="SUPFAM" id="SSF49899">
    <property type="entry name" value="Concanavalin A-like lectins/glucanases"/>
    <property type="match status" value="1"/>
</dbReference>
<accession>A0A218ZAG8</accession>
<evidence type="ECO:0000256" key="1">
    <source>
        <dbReference type="ARBA" id="ARBA00000966"/>
    </source>
</evidence>
<name>A0A218ZAG8_9HELO</name>
<evidence type="ECO:0000256" key="8">
    <source>
        <dbReference type="ARBA" id="ARBA00023326"/>
    </source>
</evidence>
<dbReference type="InterPro" id="IPR037019">
    <property type="entry name" value="Glyco_hydro_7_sf"/>
</dbReference>
<reference evidence="11 12" key="1">
    <citation type="submission" date="2017-04" db="EMBL/GenBank/DDBJ databases">
        <title>Draft genome sequence of Marssonina coronaria NL1: causal agent of apple blotch.</title>
        <authorList>
            <person name="Cheng Q."/>
        </authorList>
    </citation>
    <scope>NUCLEOTIDE SEQUENCE [LARGE SCALE GENOMIC DNA]</scope>
    <source>
        <strain evidence="11 12">NL1</strain>
    </source>
</reference>
<evidence type="ECO:0000256" key="10">
    <source>
        <dbReference type="SAM" id="SignalP"/>
    </source>
</evidence>
<dbReference type="STRING" id="503106.A0A218ZAG8"/>
<dbReference type="OrthoDB" id="412382at2759"/>
<proteinExistence type="inferred from homology"/>
<evidence type="ECO:0000313" key="11">
    <source>
        <dbReference type="EMBL" id="OWP05017.1"/>
    </source>
</evidence>
<keyword evidence="10" id="KW-0732">Signal</keyword>
<dbReference type="InterPro" id="IPR001722">
    <property type="entry name" value="Glyco_hydro_7"/>
</dbReference>
<evidence type="ECO:0000313" key="12">
    <source>
        <dbReference type="Proteomes" id="UP000242519"/>
    </source>
</evidence>
<protein>
    <recommendedName>
        <fullName evidence="9">Glucanase</fullName>
        <ecNumber evidence="9">3.2.1.-</ecNumber>
    </recommendedName>
</protein>
<keyword evidence="4 9" id="KW-0136">Cellulose degradation</keyword>
<dbReference type="Proteomes" id="UP000242519">
    <property type="component" value="Unassembled WGS sequence"/>
</dbReference>
<gene>
    <name evidence="11" type="ORF">B2J93_587</name>
</gene>
<keyword evidence="3 9" id="KW-0378">Hydrolase</keyword>
<dbReference type="PANTHER" id="PTHR33753">
    <property type="entry name" value="1,4-BETA-D-GLUCAN CELLOBIOHYDROLASE B"/>
    <property type="match status" value="1"/>
</dbReference>
<dbReference type="InterPro" id="IPR013320">
    <property type="entry name" value="ConA-like_dom_sf"/>
</dbReference>
<sequence length="430" mass="46248">MAGPVFLLLLGVASAMTPGPTPEVHPKLQAYECSLYGGCVQKNLFVVLDQLTHPISQLAAPQYSCGAGTAINSTACPTKEACHQNCVIDGISNYEAHGVKTGGSSIELSQINSTGVVVSPRVYLMDETEQGYENLQLLGKELTFDVETSKMPCGMNGALYLSEMDFRGAQGELNPTGAAYGSGYCDAQCYSTPFINGVGNLEGKGSCCNEMDIWEANSRATTVVPHPCNITNLYECKGADCEFNGVCDKWGCGFNPYAQGDKSYYGSGISPETNRTFTVDTSRPFTVVTQFPALNGTLSEIRRMYIQDGRVIQNSVVKNPATNQTDLTGIDSVNDKLCGPPGVAERYMALGATAQMGSALQRGMVLIFSIWWDTTGFLTWLDSGKAGPCSATEGDPKNIVNVEPNPRVTWSNVKWGEIGSTYTKINTYRT</sequence>
<evidence type="ECO:0000256" key="2">
    <source>
        <dbReference type="ARBA" id="ARBA00006044"/>
    </source>
</evidence>
<dbReference type="EMBL" id="MZNU01000083">
    <property type="protein sequence ID" value="OWP05017.1"/>
    <property type="molecule type" value="Genomic_DNA"/>
</dbReference>
<keyword evidence="12" id="KW-1185">Reference proteome</keyword>